<dbReference type="PROSITE" id="PS00913">
    <property type="entry name" value="ADH_IRON_1"/>
    <property type="match status" value="1"/>
</dbReference>
<dbReference type="GO" id="GO:0008912">
    <property type="term" value="F:lactaldehyde reductase activity"/>
    <property type="evidence" value="ECO:0007669"/>
    <property type="project" value="UniProtKB-EC"/>
</dbReference>
<dbReference type="SUPFAM" id="SSF56796">
    <property type="entry name" value="Dehydroquinate synthase-like"/>
    <property type="match status" value="1"/>
</dbReference>
<sequence>MKFNYYMPVHMHFEQDAVKKYKEELLKIGTKALIVTGKHSSKKNGSLDDVIQVLNDVKIEYTIFDKVEENPSLETIEKAAAIGLQNKVDFVIGIGGGSPMDASKAIAIFIKNPNINKDNVFSSGKLTHIPVVAVATTSGTGSEVTPYSIVTVNAQKTKKNLGQKVYPEIAFLDSKYTYDLPYNITVSTAVDAFTHLVEGYLNSNSTVMTDIYGEKGFELFAECFDNLIKKDLNKEFRDKVMFASALGGIQISQNGTSLPHGMGYPLTYFKGLPHGFANGVLTVEYLKTFKNTEKLNRMLSILKLKDLSELKQIFDKLFTVHIDVTEEEIVEYSKAIFSNKGKLKNHPEQLEYQEIENIYRNSFK</sequence>
<feature type="domain" description="Alcohol dehydrogenase iron-type/glycerol dehydrogenase GldA" evidence="2">
    <location>
        <begin position="8"/>
        <end position="173"/>
    </location>
</feature>
<name>A0A1V4IMG8_9CLOT</name>
<dbReference type="InterPro" id="IPR039697">
    <property type="entry name" value="Alcohol_dehydrogenase_Fe"/>
</dbReference>
<dbReference type="EMBL" id="MZGV01000026">
    <property type="protein sequence ID" value="OPJ60965.1"/>
    <property type="molecule type" value="Genomic_DNA"/>
</dbReference>
<dbReference type="CDD" id="cd08181">
    <property type="entry name" value="PPD-like"/>
    <property type="match status" value="1"/>
</dbReference>
<gene>
    <name evidence="4" type="primary">fucO_2</name>
    <name evidence="4" type="ORF">CLORY_25130</name>
</gene>
<dbReference type="OrthoDB" id="9804734at2"/>
<keyword evidence="5" id="KW-1185">Reference proteome</keyword>
<dbReference type="GO" id="GO:0004022">
    <property type="term" value="F:alcohol dehydrogenase (NAD+) activity"/>
    <property type="evidence" value="ECO:0007669"/>
    <property type="project" value="TreeGrafter"/>
</dbReference>
<evidence type="ECO:0000313" key="5">
    <source>
        <dbReference type="Proteomes" id="UP000190080"/>
    </source>
</evidence>
<dbReference type="InterPro" id="IPR056798">
    <property type="entry name" value="ADH_Fe_C"/>
</dbReference>
<dbReference type="FunFam" id="3.40.50.1970:FF:000003">
    <property type="entry name" value="Alcohol dehydrogenase, iron-containing"/>
    <property type="match status" value="1"/>
</dbReference>
<dbReference type="Pfam" id="PF00465">
    <property type="entry name" value="Fe-ADH"/>
    <property type="match status" value="1"/>
</dbReference>
<feature type="domain" description="Fe-containing alcohol dehydrogenase-like C-terminal" evidence="3">
    <location>
        <begin position="185"/>
        <end position="362"/>
    </location>
</feature>
<keyword evidence="1 4" id="KW-0560">Oxidoreductase</keyword>
<evidence type="ECO:0000259" key="3">
    <source>
        <dbReference type="Pfam" id="PF25137"/>
    </source>
</evidence>
<reference evidence="4 5" key="1">
    <citation type="submission" date="2017-03" db="EMBL/GenBank/DDBJ databases">
        <title>Genome sequence of Clostridium oryzae DSM 28571.</title>
        <authorList>
            <person name="Poehlein A."/>
            <person name="Daniel R."/>
        </authorList>
    </citation>
    <scope>NUCLEOTIDE SEQUENCE [LARGE SCALE GENOMIC DNA]</scope>
    <source>
        <strain evidence="4 5">DSM 28571</strain>
    </source>
</reference>
<dbReference type="PANTHER" id="PTHR11496">
    <property type="entry name" value="ALCOHOL DEHYDROGENASE"/>
    <property type="match status" value="1"/>
</dbReference>
<dbReference type="AlphaFoldDB" id="A0A1V4IMG8"/>
<dbReference type="Proteomes" id="UP000190080">
    <property type="component" value="Unassembled WGS sequence"/>
</dbReference>
<dbReference type="InterPro" id="IPR001670">
    <property type="entry name" value="ADH_Fe/GldA"/>
</dbReference>
<dbReference type="InterPro" id="IPR018211">
    <property type="entry name" value="ADH_Fe_CS"/>
</dbReference>
<protein>
    <submittedName>
        <fullName evidence="4">Lactaldehyde reductase</fullName>
        <ecNumber evidence="4">1.1.1.77</ecNumber>
    </submittedName>
</protein>
<evidence type="ECO:0000259" key="2">
    <source>
        <dbReference type="Pfam" id="PF00465"/>
    </source>
</evidence>
<dbReference type="PANTHER" id="PTHR11496:SF103">
    <property type="entry name" value="DEHYDROGENASE, PUTATIVE-RELATED"/>
    <property type="match status" value="1"/>
</dbReference>
<accession>A0A1V4IMG8</accession>
<organism evidence="4 5">
    <name type="scientific">Clostridium oryzae</name>
    <dbReference type="NCBI Taxonomy" id="1450648"/>
    <lineage>
        <taxon>Bacteria</taxon>
        <taxon>Bacillati</taxon>
        <taxon>Bacillota</taxon>
        <taxon>Clostridia</taxon>
        <taxon>Eubacteriales</taxon>
        <taxon>Clostridiaceae</taxon>
        <taxon>Clostridium</taxon>
    </lineage>
</organism>
<dbReference type="Pfam" id="PF25137">
    <property type="entry name" value="ADH_Fe_C"/>
    <property type="match status" value="1"/>
</dbReference>
<dbReference type="Gene3D" id="3.40.50.1970">
    <property type="match status" value="1"/>
</dbReference>
<proteinExistence type="predicted"/>
<evidence type="ECO:0000256" key="1">
    <source>
        <dbReference type="ARBA" id="ARBA00023002"/>
    </source>
</evidence>
<dbReference type="GO" id="GO:0046872">
    <property type="term" value="F:metal ion binding"/>
    <property type="evidence" value="ECO:0007669"/>
    <property type="project" value="InterPro"/>
</dbReference>
<comment type="caution">
    <text evidence="4">The sequence shown here is derived from an EMBL/GenBank/DDBJ whole genome shotgun (WGS) entry which is preliminary data.</text>
</comment>
<dbReference type="Gene3D" id="1.20.1090.10">
    <property type="entry name" value="Dehydroquinate synthase-like - alpha domain"/>
    <property type="match status" value="1"/>
</dbReference>
<dbReference type="STRING" id="1450648.CLORY_25130"/>
<dbReference type="EC" id="1.1.1.77" evidence="4"/>
<evidence type="ECO:0000313" key="4">
    <source>
        <dbReference type="EMBL" id="OPJ60965.1"/>
    </source>
</evidence>
<dbReference type="RefSeq" id="WP_079424949.1">
    <property type="nucleotide sequence ID" value="NZ_MZGV01000026.1"/>
</dbReference>